<evidence type="ECO:0008006" key="3">
    <source>
        <dbReference type="Google" id="ProtNLM"/>
    </source>
</evidence>
<dbReference type="Gene3D" id="3.40.50.150">
    <property type="entry name" value="Vaccinia Virus protein VP39"/>
    <property type="match status" value="1"/>
</dbReference>
<organism evidence="1 2">
    <name type="scientific">Humicola insolens</name>
    <name type="common">Soft-rot fungus</name>
    <dbReference type="NCBI Taxonomy" id="85995"/>
    <lineage>
        <taxon>Eukaryota</taxon>
        <taxon>Fungi</taxon>
        <taxon>Dikarya</taxon>
        <taxon>Ascomycota</taxon>
        <taxon>Pezizomycotina</taxon>
        <taxon>Sordariomycetes</taxon>
        <taxon>Sordariomycetidae</taxon>
        <taxon>Sordariales</taxon>
        <taxon>Chaetomiaceae</taxon>
        <taxon>Mycothermus</taxon>
    </lineage>
</organism>
<proteinExistence type="predicted"/>
<evidence type="ECO:0000313" key="1">
    <source>
        <dbReference type="EMBL" id="KAL1842134.1"/>
    </source>
</evidence>
<accession>A0ABR3VJZ4</accession>
<dbReference type="SUPFAM" id="SSF53335">
    <property type="entry name" value="S-adenosyl-L-methionine-dependent methyltransferases"/>
    <property type="match status" value="1"/>
</dbReference>
<dbReference type="PANTHER" id="PTHR43667">
    <property type="entry name" value="CYCLOPROPANE-FATTY-ACYL-PHOSPHOLIPID SYNTHASE"/>
    <property type="match status" value="1"/>
</dbReference>
<name>A0ABR3VJZ4_HUMIN</name>
<reference evidence="1 2" key="1">
    <citation type="journal article" date="2024" name="Commun. Biol.">
        <title>Comparative genomic analysis of thermophilic fungi reveals convergent evolutionary adaptations and gene losses.</title>
        <authorList>
            <person name="Steindorff A.S."/>
            <person name="Aguilar-Pontes M.V."/>
            <person name="Robinson A.J."/>
            <person name="Andreopoulos B."/>
            <person name="LaButti K."/>
            <person name="Kuo A."/>
            <person name="Mondo S."/>
            <person name="Riley R."/>
            <person name="Otillar R."/>
            <person name="Haridas S."/>
            <person name="Lipzen A."/>
            <person name="Grimwood J."/>
            <person name="Schmutz J."/>
            <person name="Clum A."/>
            <person name="Reid I.D."/>
            <person name="Moisan M.C."/>
            <person name="Butler G."/>
            <person name="Nguyen T.T.M."/>
            <person name="Dewar K."/>
            <person name="Conant G."/>
            <person name="Drula E."/>
            <person name="Henrissat B."/>
            <person name="Hansel C."/>
            <person name="Singer S."/>
            <person name="Hutchinson M.I."/>
            <person name="de Vries R.P."/>
            <person name="Natvig D.O."/>
            <person name="Powell A.J."/>
            <person name="Tsang A."/>
            <person name="Grigoriev I.V."/>
        </authorList>
    </citation>
    <scope>NUCLEOTIDE SEQUENCE [LARGE SCALE GENOMIC DNA]</scope>
    <source>
        <strain evidence="1 2">CBS 620.91</strain>
    </source>
</reference>
<keyword evidence="2" id="KW-1185">Reference proteome</keyword>
<dbReference type="InterPro" id="IPR029063">
    <property type="entry name" value="SAM-dependent_MTases_sf"/>
</dbReference>
<dbReference type="PANTHER" id="PTHR43667:SF2">
    <property type="entry name" value="FATTY ACID C-METHYL TRANSFERASE"/>
    <property type="match status" value="1"/>
</dbReference>
<comment type="caution">
    <text evidence="1">The sequence shown here is derived from an EMBL/GenBank/DDBJ whole genome shotgun (WGS) entry which is preliminary data.</text>
</comment>
<sequence length="186" mass="21206">MRAKRPPHGFDKVVSVEMVEAVGREFLGEFFARVDGLLKTEGGVAVVQCITLPEGRGREYAAREDFINHYIFPGGYLPSVTELINHITTASRGTLVVENIENIGGHYARALRLWRERFLARFDDKIRPALFKGHPDMTTEEVEVFRRKWQYYFSYCEAGFLTKTLGDVIITVAREGTMEMMEGIPL</sequence>
<dbReference type="Proteomes" id="UP001583172">
    <property type="component" value="Unassembled WGS sequence"/>
</dbReference>
<gene>
    <name evidence="1" type="ORF">VTJ49DRAFT_6013</name>
</gene>
<dbReference type="InterPro" id="IPR050723">
    <property type="entry name" value="CFA/CMAS"/>
</dbReference>
<evidence type="ECO:0000313" key="2">
    <source>
        <dbReference type="Proteomes" id="UP001583172"/>
    </source>
</evidence>
<dbReference type="Pfam" id="PF02353">
    <property type="entry name" value="CMAS"/>
    <property type="match status" value="1"/>
</dbReference>
<dbReference type="EMBL" id="JAZGSY010000053">
    <property type="protein sequence ID" value="KAL1842134.1"/>
    <property type="molecule type" value="Genomic_DNA"/>
</dbReference>
<protein>
    <recommendedName>
        <fullName evidence="3">Cyclopropane-fatty-acyl-phospholipid synthase</fullName>
    </recommendedName>
</protein>